<dbReference type="SUPFAM" id="SSF48013">
    <property type="entry name" value="NusB-like"/>
    <property type="match status" value="1"/>
</dbReference>
<keyword evidence="7 14" id="KW-0489">Methyltransferase</keyword>
<evidence type="ECO:0000256" key="5">
    <source>
        <dbReference type="ARBA" id="ARBA00022490"/>
    </source>
</evidence>
<dbReference type="Pfam" id="PF01029">
    <property type="entry name" value="NusB"/>
    <property type="match status" value="1"/>
</dbReference>
<dbReference type="GO" id="GO:0006355">
    <property type="term" value="P:regulation of DNA-templated transcription"/>
    <property type="evidence" value="ECO:0007669"/>
    <property type="project" value="InterPro"/>
</dbReference>
<dbReference type="Gene3D" id="3.30.70.1170">
    <property type="entry name" value="Sun protein, domain 3"/>
    <property type="match status" value="1"/>
</dbReference>
<keyword evidence="5" id="KW-0963">Cytoplasm</keyword>
<dbReference type="InterPro" id="IPR035926">
    <property type="entry name" value="NusB-like_sf"/>
</dbReference>
<evidence type="ECO:0000313" key="17">
    <source>
        <dbReference type="Proteomes" id="UP000636453"/>
    </source>
</evidence>
<dbReference type="InterPro" id="IPR004573">
    <property type="entry name" value="rRNA_ssu_MeTfrase_B"/>
</dbReference>
<reference evidence="16" key="2">
    <citation type="submission" date="2020-09" db="EMBL/GenBank/DDBJ databases">
        <authorList>
            <person name="Sun Q."/>
            <person name="Kim S."/>
        </authorList>
    </citation>
    <scope>NUCLEOTIDE SEQUENCE</scope>
    <source>
        <strain evidence="16">KCTC 32020</strain>
    </source>
</reference>
<dbReference type="InterPro" id="IPR029063">
    <property type="entry name" value="SAM-dependent_MTases_sf"/>
</dbReference>
<dbReference type="Gene3D" id="1.10.940.10">
    <property type="entry name" value="NusB-like"/>
    <property type="match status" value="1"/>
</dbReference>
<feature type="binding site" evidence="14">
    <location>
        <position position="311"/>
    </location>
    <ligand>
        <name>S-adenosyl-L-methionine</name>
        <dbReference type="ChEBI" id="CHEBI:59789"/>
    </ligand>
</feature>
<dbReference type="NCBIfam" id="TIGR00563">
    <property type="entry name" value="rsmB"/>
    <property type="match status" value="1"/>
</dbReference>
<evidence type="ECO:0000256" key="9">
    <source>
        <dbReference type="ARBA" id="ARBA00022691"/>
    </source>
</evidence>
<dbReference type="FunFam" id="3.40.50.150:FF:000022">
    <property type="entry name" value="Ribosomal RNA small subunit methyltransferase B"/>
    <property type="match status" value="1"/>
</dbReference>
<evidence type="ECO:0000256" key="14">
    <source>
        <dbReference type="PROSITE-ProRule" id="PRU01023"/>
    </source>
</evidence>
<dbReference type="Proteomes" id="UP000636453">
    <property type="component" value="Unassembled WGS sequence"/>
</dbReference>
<dbReference type="GO" id="GO:0003723">
    <property type="term" value="F:RNA binding"/>
    <property type="evidence" value="ECO:0007669"/>
    <property type="project" value="UniProtKB-UniRule"/>
</dbReference>
<feature type="domain" description="SAM-dependent MTase RsmB/NOP-type" evidence="15">
    <location>
        <begin position="151"/>
        <end position="422"/>
    </location>
</feature>
<dbReference type="InterPro" id="IPR054728">
    <property type="entry name" value="RsmB-like_ferredoxin"/>
</dbReference>
<comment type="similarity">
    <text evidence="3 14">Belongs to the class I-like SAM-binding methyltransferase superfamily. RsmB/NOP family.</text>
</comment>
<dbReference type="SUPFAM" id="SSF53335">
    <property type="entry name" value="S-adenosyl-L-methionine-dependent methyltransferases"/>
    <property type="match status" value="1"/>
</dbReference>
<evidence type="ECO:0000256" key="11">
    <source>
        <dbReference type="ARBA" id="ARBA00030399"/>
    </source>
</evidence>
<keyword evidence="8 14" id="KW-0808">Transferase</keyword>
<protein>
    <recommendedName>
        <fullName evidence="4">16S rRNA (cytosine(967)-C(5))-methyltransferase</fullName>
        <ecNumber evidence="4">2.1.1.176</ecNumber>
    </recommendedName>
    <alternativeName>
        <fullName evidence="11">16S rRNA m5C967 methyltransferase</fullName>
    </alternativeName>
    <alternativeName>
        <fullName evidence="12">rRNA (cytosine-C(5)-)-methyltransferase RsmB</fullName>
    </alternativeName>
</protein>
<feature type="binding site" evidence="14">
    <location>
        <position position="264"/>
    </location>
    <ligand>
        <name>S-adenosyl-L-methionine</name>
        <dbReference type="ChEBI" id="CHEBI:59789"/>
    </ligand>
</feature>
<dbReference type="InterPro" id="IPR049560">
    <property type="entry name" value="MeTrfase_RsmB-F_NOP2_cat"/>
</dbReference>
<keyword evidence="17" id="KW-1185">Reference proteome</keyword>
<dbReference type="FunFam" id="3.30.70.1170:FF:000002">
    <property type="entry name" value="Ribosomal RNA small subunit methyltransferase B"/>
    <property type="match status" value="1"/>
</dbReference>
<evidence type="ECO:0000256" key="7">
    <source>
        <dbReference type="ARBA" id="ARBA00022603"/>
    </source>
</evidence>
<dbReference type="Pfam" id="PF01189">
    <property type="entry name" value="Methyltr_RsmB-F"/>
    <property type="match status" value="1"/>
</dbReference>
<dbReference type="InterPro" id="IPR023267">
    <property type="entry name" value="RCMT"/>
</dbReference>
<dbReference type="InterPro" id="IPR001678">
    <property type="entry name" value="MeTrfase_RsmB-F_NOP2_dom"/>
</dbReference>
<dbReference type="NCBIfam" id="NF008149">
    <property type="entry name" value="PRK10901.1"/>
    <property type="match status" value="1"/>
</dbReference>
<evidence type="ECO:0000256" key="3">
    <source>
        <dbReference type="ARBA" id="ARBA00007494"/>
    </source>
</evidence>
<evidence type="ECO:0000313" key="16">
    <source>
        <dbReference type="EMBL" id="GHE40161.1"/>
    </source>
</evidence>
<organism evidence="16 17">
    <name type="scientific">Vulcaniibacterium thermophilum</name>
    <dbReference type="NCBI Taxonomy" id="1169913"/>
    <lineage>
        <taxon>Bacteria</taxon>
        <taxon>Pseudomonadati</taxon>
        <taxon>Pseudomonadota</taxon>
        <taxon>Gammaproteobacteria</taxon>
        <taxon>Lysobacterales</taxon>
        <taxon>Lysobacteraceae</taxon>
        <taxon>Vulcaniibacterium</taxon>
    </lineage>
</organism>
<dbReference type="Gene3D" id="3.40.50.150">
    <property type="entry name" value="Vaccinia Virus protein VP39"/>
    <property type="match status" value="1"/>
</dbReference>
<dbReference type="AlphaFoldDB" id="A0A918Z9X1"/>
<dbReference type="GO" id="GO:0009383">
    <property type="term" value="F:rRNA (cytosine-C5-)-methyltransferase activity"/>
    <property type="evidence" value="ECO:0007669"/>
    <property type="project" value="TreeGrafter"/>
</dbReference>
<dbReference type="PRINTS" id="PR02008">
    <property type="entry name" value="RCMTFAMILY"/>
</dbReference>
<evidence type="ECO:0000256" key="10">
    <source>
        <dbReference type="ARBA" id="ARBA00022884"/>
    </source>
</evidence>
<dbReference type="PROSITE" id="PS51686">
    <property type="entry name" value="SAM_MT_RSMB_NOP"/>
    <property type="match status" value="1"/>
</dbReference>
<dbReference type="InterPro" id="IPR018314">
    <property type="entry name" value="RsmB/NOL1/NOP2-like_CS"/>
</dbReference>
<gene>
    <name evidence="16" type="primary">rsmB</name>
    <name evidence="16" type="ORF">GCM10007167_22850</name>
</gene>
<sequence>MVAARVLDAVLHRGRSLKAELAAALPKLADPRDRALAEAIALAVLRQPARYEQALDRWMAKPLPRRDGELRALLLAGLAQLDALRLPAYAAVDATVGAARAMGRAHQAGLANALLRRAQREGLPEVAPDAHWPEWLRARLARDWPQELSAILAASAALPPQWLRVNRQRTTVEAYRARLDALGIEAHPDAVRPEALRLASPVPVALLPGFGEGEVSVQDASAQQCADALAPSTGARVLDACAAPGGKSAHLLERDPTLRLTALDIDPARVALVRATLARVGLGQEARLLAADASDLAAWWDGVPFDAILLDAPCSATGIVRRQPDVLRHRRESDLHAVVATQAPLLDALWRALAPGGVLLYATCSILVEENAAQIDAFLARTPDAVAEPLDARFGRASGAGRQRLPGEDDADGFFYARVRKGGDSESGDS</sequence>
<keyword evidence="9 14" id="KW-0949">S-adenosyl-L-methionine</keyword>
<evidence type="ECO:0000256" key="6">
    <source>
        <dbReference type="ARBA" id="ARBA00022552"/>
    </source>
</evidence>
<dbReference type="GO" id="GO:0070475">
    <property type="term" value="P:rRNA base methylation"/>
    <property type="evidence" value="ECO:0007669"/>
    <property type="project" value="TreeGrafter"/>
</dbReference>
<comment type="caution">
    <text evidence="16">The sequence shown here is derived from an EMBL/GenBank/DDBJ whole genome shotgun (WGS) entry which is preliminary data.</text>
</comment>
<name>A0A918Z9X1_9GAMM</name>
<comment type="subcellular location">
    <subcellularLocation>
        <location evidence="2">Cytoplasm</location>
    </subcellularLocation>
</comment>
<evidence type="ECO:0000256" key="13">
    <source>
        <dbReference type="ARBA" id="ARBA00047283"/>
    </source>
</evidence>
<comment type="function">
    <text evidence="1">Specifically methylates the cytosine at position 967 (m5C967) of 16S rRNA.</text>
</comment>
<dbReference type="EC" id="2.1.1.176" evidence="4"/>
<dbReference type="InterPro" id="IPR006027">
    <property type="entry name" value="NusB_RsmB_TIM44"/>
</dbReference>
<dbReference type="EMBL" id="BNCF01000014">
    <property type="protein sequence ID" value="GHE40161.1"/>
    <property type="molecule type" value="Genomic_DNA"/>
</dbReference>
<comment type="catalytic activity">
    <reaction evidence="13">
        <text>cytidine(967) in 16S rRNA + S-adenosyl-L-methionine = 5-methylcytidine(967) in 16S rRNA + S-adenosyl-L-homocysteine + H(+)</text>
        <dbReference type="Rhea" id="RHEA:42748"/>
        <dbReference type="Rhea" id="RHEA-COMP:10219"/>
        <dbReference type="Rhea" id="RHEA-COMP:10220"/>
        <dbReference type="ChEBI" id="CHEBI:15378"/>
        <dbReference type="ChEBI" id="CHEBI:57856"/>
        <dbReference type="ChEBI" id="CHEBI:59789"/>
        <dbReference type="ChEBI" id="CHEBI:74483"/>
        <dbReference type="ChEBI" id="CHEBI:82748"/>
        <dbReference type="EC" id="2.1.1.176"/>
    </reaction>
</comment>
<feature type="active site" description="Nucleophile" evidence="14">
    <location>
        <position position="364"/>
    </location>
</feature>
<dbReference type="GO" id="GO:0005829">
    <property type="term" value="C:cytosol"/>
    <property type="evidence" value="ECO:0007669"/>
    <property type="project" value="TreeGrafter"/>
</dbReference>
<evidence type="ECO:0000256" key="2">
    <source>
        <dbReference type="ARBA" id="ARBA00004496"/>
    </source>
</evidence>
<dbReference type="PANTHER" id="PTHR22807:SF61">
    <property type="entry name" value="NOL1_NOP2_SUN FAMILY PROTEIN _ ANTITERMINATION NUSB DOMAIN-CONTAINING PROTEIN"/>
    <property type="match status" value="1"/>
</dbReference>
<reference evidence="16" key="1">
    <citation type="journal article" date="2014" name="Int. J. Syst. Evol. Microbiol.">
        <title>Complete genome sequence of Corynebacterium casei LMG S-19264T (=DSM 44701T), isolated from a smear-ripened cheese.</title>
        <authorList>
            <consortium name="US DOE Joint Genome Institute (JGI-PGF)"/>
            <person name="Walter F."/>
            <person name="Albersmeier A."/>
            <person name="Kalinowski J."/>
            <person name="Ruckert C."/>
        </authorList>
    </citation>
    <scope>NUCLEOTIDE SEQUENCE</scope>
    <source>
        <strain evidence="16">KCTC 32020</strain>
    </source>
</reference>
<accession>A0A918Z9X1</accession>
<feature type="binding site" evidence="14">
    <location>
        <position position="292"/>
    </location>
    <ligand>
        <name>S-adenosyl-L-methionine</name>
        <dbReference type="ChEBI" id="CHEBI:59789"/>
    </ligand>
</feature>
<keyword evidence="10 14" id="KW-0694">RNA-binding</keyword>
<dbReference type="PROSITE" id="PS01153">
    <property type="entry name" value="NOL1_NOP2_SUN"/>
    <property type="match status" value="1"/>
</dbReference>
<evidence type="ECO:0000256" key="12">
    <source>
        <dbReference type="ARBA" id="ARBA00031088"/>
    </source>
</evidence>
<dbReference type="PANTHER" id="PTHR22807">
    <property type="entry name" value="NOP2 YEAST -RELATED NOL1/NOP2/FMU SUN DOMAIN-CONTAINING"/>
    <property type="match status" value="1"/>
</dbReference>
<dbReference type="Pfam" id="PF22458">
    <property type="entry name" value="RsmF-B_ferredox"/>
    <property type="match status" value="1"/>
</dbReference>
<dbReference type="CDD" id="cd02440">
    <property type="entry name" value="AdoMet_MTases"/>
    <property type="match status" value="1"/>
</dbReference>
<evidence type="ECO:0000256" key="4">
    <source>
        <dbReference type="ARBA" id="ARBA00012140"/>
    </source>
</evidence>
<keyword evidence="6" id="KW-0698">rRNA processing</keyword>
<proteinExistence type="inferred from homology"/>
<evidence type="ECO:0000259" key="15">
    <source>
        <dbReference type="PROSITE" id="PS51686"/>
    </source>
</evidence>
<feature type="binding site" evidence="14">
    <location>
        <begin position="241"/>
        <end position="247"/>
    </location>
    <ligand>
        <name>S-adenosyl-L-methionine</name>
        <dbReference type="ChEBI" id="CHEBI:59789"/>
    </ligand>
</feature>
<evidence type="ECO:0000256" key="8">
    <source>
        <dbReference type="ARBA" id="ARBA00022679"/>
    </source>
</evidence>
<evidence type="ECO:0000256" key="1">
    <source>
        <dbReference type="ARBA" id="ARBA00002724"/>
    </source>
</evidence>